<dbReference type="EMBL" id="DYZA01000125">
    <property type="protein sequence ID" value="HJD97249.1"/>
    <property type="molecule type" value="Genomic_DNA"/>
</dbReference>
<reference evidence="2" key="1">
    <citation type="journal article" date="2021" name="PeerJ">
        <title>Extensive microbial diversity within the chicken gut microbiome revealed by metagenomics and culture.</title>
        <authorList>
            <person name="Gilroy R."/>
            <person name="Ravi A."/>
            <person name="Getino M."/>
            <person name="Pursley I."/>
            <person name="Horton D.L."/>
            <person name="Alikhan N.F."/>
            <person name="Baker D."/>
            <person name="Gharbi K."/>
            <person name="Hall N."/>
            <person name="Watson M."/>
            <person name="Adriaenssens E.M."/>
            <person name="Foster-Nyarko E."/>
            <person name="Jarju S."/>
            <person name="Secka A."/>
            <person name="Antonio M."/>
            <person name="Oren A."/>
            <person name="Chaudhuri R.R."/>
            <person name="La Ragione R."/>
            <person name="Hildebrand F."/>
            <person name="Pallen M.J."/>
        </authorList>
    </citation>
    <scope>NUCLEOTIDE SEQUENCE</scope>
    <source>
        <strain evidence="2">ChiGjej2B2-19336</strain>
    </source>
</reference>
<comment type="caution">
    <text evidence="2">The sequence shown here is derived from an EMBL/GenBank/DDBJ whole genome shotgun (WGS) entry which is preliminary data.</text>
</comment>
<dbReference type="RefSeq" id="WP_304122199.1">
    <property type="nucleotide sequence ID" value="NZ_DYZA01000125.1"/>
</dbReference>
<evidence type="ECO:0000313" key="3">
    <source>
        <dbReference type="Proteomes" id="UP000698963"/>
    </source>
</evidence>
<gene>
    <name evidence="2" type="ORF">K8W16_06355</name>
</gene>
<evidence type="ECO:0000313" key="2">
    <source>
        <dbReference type="EMBL" id="HJD97249.1"/>
    </source>
</evidence>
<reference evidence="2" key="2">
    <citation type="submission" date="2021-09" db="EMBL/GenBank/DDBJ databases">
        <authorList>
            <person name="Gilroy R."/>
        </authorList>
    </citation>
    <scope>NUCLEOTIDE SEQUENCE</scope>
    <source>
        <strain evidence="2">ChiGjej2B2-19336</strain>
    </source>
</reference>
<evidence type="ECO:0000256" key="1">
    <source>
        <dbReference type="SAM" id="MobiDB-lite"/>
    </source>
</evidence>
<sequence length="68" mass="7560">MLDLLNKAAKGALPMHEPVFEFQERLPKDVFKAAKEDNGAFHTRKPVADRNDIPTPGIPDTGSCPMKR</sequence>
<dbReference type="AlphaFoldDB" id="A0A921DR46"/>
<proteinExistence type="predicted"/>
<feature type="region of interest" description="Disordered" evidence="1">
    <location>
        <begin position="41"/>
        <end position="68"/>
    </location>
</feature>
<accession>A0A921DR46</accession>
<name>A0A921DR46_9BACT</name>
<protein>
    <submittedName>
        <fullName evidence="2">Uncharacterized protein</fullName>
    </submittedName>
</protein>
<organism evidence="2 3">
    <name type="scientific">Mailhella massiliensis</name>
    <dbReference type="NCBI Taxonomy" id="1903261"/>
    <lineage>
        <taxon>Bacteria</taxon>
        <taxon>Pseudomonadati</taxon>
        <taxon>Thermodesulfobacteriota</taxon>
        <taxon>Desulfovibrionia</taxon>
        <taxon>Desulfovibrionales</taxon>
        <taxon>Desulfovibrionaceae</taxon>
        <taxon>Mailhella</taxon>
    </lineage>
</organism>
<dbReference type="Proteomes" id="UP000698963">
    <property type="component" value="Unassembled WGS sequence"/>
</dbReference>